<dbReference type="OrthoDB" id="645896at2"/>
<sequence length="264" mass="28958">MIMSTELQKKLSEYAPEPPANTWDAIAKALDETPAVTGFANSLYQYEETPPMGTWSKISMVLDTTAGAKVVPFSRKKRIVQYVAAAVILLAFVLGAGLMIGNRTTTPSITGSNASIKPSADTETKNAGPHNDVAVSTGQIPNSSFEREVAVVSNHKENRSIISRIRPSTRLGNVLLASNFIPKTAERKQTVPNYPASEKYMVYSDNDGNAMKLPKKLFDFITCVREDLLCKEQMQQLQEKLAATSLNTDFTGVLEILNNLKENQ</sequence>
<dbReference type="STRING" id="1121884.SAMN02745131_00426"/>
<keyword evidence="1" id="KW-1133">Transmembrane helix</keyword>
<keyword evidence="3" id="KW-1185">Reference proteome</keyword>
<evidence type="ECO:0000256" key="1">
    <source>
        <dbReference type="SAM" id="Phobius"/>
    </source>
</evidence>
<organism evidence="2 3">
    <name type="scientific">Flavisolibacter ginsengisoli DSM 18119</name>
    <dbReference type="NCBI Taxonomy" id="1121884"/>
    <lineage>
        <taxon>Bacteria</taxon>
        <taxon>Pseudomonadati</taxon>
        <taxon>Bacteroidota</taxon>
        <taxon>Chitinophagia</taxon>
        <taxon>Chitinophagales</taxon>
        <taxon>Chitinophagaceae</taxon>
        <taxon>Flavisolibacter</taxon>
    </lineage>
</organism>
<dbReference type="EMBL" id="FQUU01000001">
    <property type="protein sequence ID" value="SHE42680.1"/>
    <property type="molecule type" value="Genomic_DNA"/>
</dbReference>
<protein>
    <submittedName>
        <fullName evidence="2">Uncharacterized protein</fullName>
    </submittedName>
</protein>
<gene>
    <name evidence="2" type="ORF">SAMN02745131_00426</name>
</gene>
<dbReference type="RefSeq" id="WP_072833566.1">
    <property type="nucleotide sequence ID" value="NZ_FQUU01000001.1"/>
</dbReference>
<evidence type="ECO:0000313" key="3">
    <source>
        <dbReference type="Proteomes" id="UP000184048"/>
    </source>
</evidence>
<evidence type="ECO:0000313" key="2">
    <source>
        <dbReference type="EMBL" id="SHE42680.1"/>
    </source>
</evidence>
<dbReference type="AlphaFoldDB" id="A0A1M4TDY5"/>
<feature type="transmembrane region" description="Helical" evidence="1">
    <location>
        <begin position="79"/>
        <end position="100"/>
    </location>
</feature>
<accession>A0A1M4TDY5</accession>
<proteinExistence type="predicted"/>
<keyword evidence="1" id="KW-0812">Transmembrane</keyword>
<keyword evidence="1" id="KW-0472">Membrane</keyword>
<reference evidence="2 3" key="1">
    <citation type="submission" date="2016-11" db="EMBL/GenBank/DDBJ databases">
        <authorList>
            <person name="Jaros S."/>
            <person name="Januszkiewicz K."/>
            <person name="Wedrychowicz H."/>
        </authorList>
    </citation>
    <scope>NUCLEOTIDE SEQUENCE [LARGE SCALE GENOMIC DNA]</scope>
    <source>
        <strain evidence="2 3">DSM 18119</strain>
    </source>
</reference>
<name>A0A1M4TDY5_9BACT</name>
<dbReference type="Proteomes" id="UP000184048">
    <property type="component" value="Unassembled WGS sequence"/>
</dbReference>